<evidence type="ECO:0000256" key="8">
    <source>
        <dbReference type="ARBA" id="ARBA00023012"/>
    </source>
</evidence>
<sequence length="377" mass="42155">MLSYKNITVQKLASEKLIKAQEETISILESMTDGFYALDRDFQFTYVNRATEVAFSKSRDEVLGKKITQVFKANETILLNFNKVISENCPITFEIISEALGNKWFEISACPTDNGLTCYFRDITSRKSAEENLLDGEHCHITGIIDVTEQKRIQKEMANLERLNLVGQLAAGIAHEIRNPLTTVRGYLQLISAKPNYADQKDVFTLMISELDRANFIISEFLALAQTKPAEFKSQNLNDIVTNLYPLLEADTFTQNKKIRFIPGEIPNLDLDRKEICQLLLNLTRNGLEAMGMGGSLIIKTYVEDSTVVLSITDEGSGIQPENLKKLGIPFYTTKDSGTGLGLPTCFRIAESHKAKLNIFSSPSGTTICTLFPIPDE</sequence>
<evidence type="ECO:0000259" key="10">
    <source>
        <dbReference type="PROSITE" id="PS50112"/>
    </source>
</evidence>
<dbReference type="Pfam" id="PF02518">
    <property type="entry name" value="HATPase_c"/>
    <property type="match status" value="1"/>
</dbReference>
<dbReference type="SUPFAM" id="SSF55785">
    <property type="entry name" value="PYP-like sensor domain (PAS domain)"/>
    <property type="match status" value="1"/>
</dbReference>
<evidence type="ECO:0000256" key="4">
    <source>
        <dbReference type="ARBA" id="ARBA00022679"/>
    </source>
</evidence>
<dbReference type="CDD" id="cd00082">
    <property type="entry name" value="HisKA"/>
    <property type="match status" value="1"/>
</dbReference>
<evidence type="ECO:0000256" key="5">
    <source>
        <dbReference type="ARBA" id="ARBA00022741"/>
    </source>
</evidence>
<keyword evidence="12" id="KW-1185">Reference proteome</keyword>
<evidence type="ECO:0000256" key="2">
    <source>
        <dbReference type="ARBA" id="ARBA00012438"/>
    </source>
</evidence>
<dbReference type="SUPFAM" id="SSF47384">
    <property type="entry name" value="Homodimeric domain of signal transducing histidine kinase"/>
    <property type="match status" value="1"/>
</dbReference>
<evidence type="ECO:0000313" key="11">
    <source>
        <dbReference type="EMBL" id="SDH85767.1"/>
    </source>
</evidence>
<reference evidence="12" key="1">
    <citation type="submission" date="2016-10" db="EMBL/GenBank/DDBJ databases">
        <authorList>
            <person name="Varghese N."/>
            <person name="Submissions S."/>
        </authorList>
    </citation>
    <scope>NUCLEOTIDE SEQUENCE [LARGE SCALE GENOMIC DNA]</scope>
    <source>
        <strain evidence="12">DSM 8344</strain>
    </source>
</reference>
<dbReference type="PRINTS" id="PR00344">
    <property type="entry name" value="BCTRLSENSOR"/>
</dbReference>
<evidence type="ECO:0000259" key="9">
    <source>
        <dbReference type="PROSITE" id="PS50109"/>
    </source>
</evidence>
<dbReference type="GO" id="GO:0000155">
    <property type="term" value="F:phosphorelay sensor kinase activity"/>
    <property type="evidence" value="ECO:0007669"/>
    <property type="project" value="InterPro"/>
</dbReference>
<dbReference type="GO" id="GO:0005524">
    <property type="term" value="F:ATP binding"/>
    <property type="evidence" value="ECO:0007669"/>
    <property type="project" value="UniProtKB-KW"/>
</dbReference>
<keyword evidence="5" id="KW-0547">Nucleotide-binding</keyword>
<dbReference type="AlphaFoldDB" id="A0A1G8FUI0"/>
<accession>A0A1G8FUI0</accession>
<protein>
    <recommendedName>
        <fullName evidence="2">histidine kinase</fullName>
        <ecNumber evidence="2">2.7.13.3</ecNumber>
    </recommendedName>
</protein>
<dbReference type="InterPro" id="IPR000014">
    <property type="entry name" value="PAS"/>
</dbReference>
<evidence type="ECO:0000313" key="12">
    <source>
        <dbReference type="Proteomes" id="UP000198656"/>
    </source>
</evidence>
<dbReference type="InterPro" id="IPR035965">
    <property type="entry name" value="PAS-like_dom_sf"/>
</dbReference>
<keyword evidence="6" id="KW-0418">Kinase</keyword>
<keyword evidence="4" id="KW-0808">Transferase</keyword>
<dbReference type="InterPro" id="IPR036890">
    <property type="entry name" value="HATPase_C_sf"/>
</dbReference>
<evidence type="ECO:0000256" key="6">
    <source>
        <dbReference type="ARBA" id="ARBA00022777"/>
    </source>
</evidence>
<dbReference type="Proteomes" id="UP000198656">
    <property type="component" value="Unassembled WGS sequence"/>
</dbReference>
<dbReference type="Gene3D" id="3.30.450.20">
    <property type="entry name" value="PAS domain"/>
    <property type="match status" value="1"/>
</dbReference>
<dbReference type="PROSITE" id="PS50109">
    <property type="entry name" value="HIS_KIN"/>
    <property type="match status" value="1"/>
</dbReference>
<organism evidence="11 12">
    <name type="scientific">Desulfosporosinus hippei DSM 8344</name>
    <dbReference type="NCBI Taxonomy" id="1121419"/>
    <lineage>
        <taxon>Bacteria</taxon>
        <taxon>Bacillati</taxon>
        <taxon>Bacillota</taxon>
        <taxon>Clostridia</taxon>
        <taxon>Eubacteriales</taxon>
        <taxon>Desulfitobacteriaceae</taxon>
        <taxon>Desulfosporosinus</taxon>
    </lineage>
</organism>
<dbReference type="NCBIfam" id="TIGR00229">
    <property type="entry name" value="sensory_box"/>
    <property type="match status" value="1"/>
</dbReference>
<evidence type="ECO:0000256" key="7">
    <source>
        <dbReference type="ARBA" id="ARBA00022840"/>
    </source>
</evidence>
<dbReference type="EMBL" id="FNCP01000020">
    <property type="protein sequence ID" value="SDH85767.1"/>
    <property type="molecule type" value="Genomic_DNA"/>
</dbReference>
<dbReference type="PANTHER" id="PTHR43065:SF46">
    <property type="entry name" value="C4-DICARBOXYLATE TRANSPORT SENSOR PROTEIN DCTB"/>
    <property type="match status" value="1"/>
</dbReference>
<keyword evidence="8" id="KW-0902">Two-component regulatory system</keyword>
<dbReference type="Gene3D" id="1.10.287.130">
    <property type="match status" value="1"/>
</dbReference>
<keyword evidence="7" id="KW-0067">ATP-binding</keyword>
<dbReference type="SMART" id="SM00091">
    <property type="entry name" value="PAS"/>
    <property type="match status" value="1"/>
</dbReference>
<dbReference type="Pfam" id="PF00512">
    <property type="entry name" value="HisKA"/>
    <property type="match status" value="1"/>
</dbReference>
<dbReference type="SUPFAM" id="SSF55874">
    <property type="entry name" value="ATPase domain of HSP90 chaperone/DNA topoisomerase II/histidine kinase"/>
    <property type="match status" value="1"/>
</dbReference>
<evidence type="ECO:0000256" key="3">
    <source>
        <dbReference type="ARBA" id="ARBA00022553"/>
    </source>
</evidence>
<evidence type="ECO:0000256" key="1">
    <source>
        <dbReference type="ARBA" id="ARBA00000085"/>
    </source>
</evidence>
<proteinExistence type="predicted"/>
<dbReference type="InterPro" id="IPR004358">
    <property type="entry name" value="Sig_transdc_His_kin-like_C"/>
</dbReference>
<gene>
    <name evidence="11" type="ORF">SAMN05443529_12081</name>
</gene>
<dbReference type="InterPro" id="IPR036097">
    <property type="entry name" value="HisK_dim/P_sf"/>
</dbReference>
<feature type="domain" description="PAS" evidence="10">
    <location>
        <begin position="20"/>
        <end position="65"/>
    </location>
</feature>
<dbReference type="Pfam" id="PF08448">
    <property type="entry name" value="PAS_4"/>
    <property type="match status" value="1"/>
</dbReference>
<name>A0A1G8FUI0_9FIRM</name>
<dbReference type="Gene3D" id="3.30.565.10">
    <property type="entry name" value="Histidine kinase-like ATPase, C-terminal domain"/>
    <property type="match status" value="1"/>
</dbReference>
<dbReference type="SMART" id="SM00388">
    <property type="entry name" value="HisKA"/>
    <property type="match status" value="1"/>
</dbReference>
<dbReference type="InterPro" id="IPR013656">
    <property type="entry name" value="PAS_4"/>
</dbReference>
<feature type="domain" description="Histidine kinase" evidence="9">
    <location>
        <begin position="172"/>
        <end position="376"/>
    </location>
</feature>
<dbReference type="STRING" id="1121419.SAMN05443529_12081"/>
<dbReference type="EC" id="2.7.13.3" evidence="2"/>
<dbReference type="InterPro" id="IPR003661">
    <property type="entry name" value="HisK_dim/P_dom"/>
</dbReference>
<comment type="catalytic activity">
    <reaction evidence="1">
        <text>ATP + protein L-histidine = ADP + protein N-phospho-L-histidine.</text>
        <dbReference type="EC" id="2.7.13.3"/>
    </reaction>
</comment>
<keyword evidence="3" id="KW-0597">Phosphoprotein</keyword>
<dbReference type="PANTHER" id="PTHR43065">
    <property type="entry name" value="SENSOR HISTIDINE KINASE"/>
    <property type="match status" value="1"/>
</dbReference>
<dbReference type="CDD" id="cd00130">
    <property type="entry name" value="PAS"/>
    <property type="match status" value="1"/>
</dbReference>
<dbReference type="PROSITE" id="PS50112">
    <property type="entry name" value="PAS"/>
    <property type="match status" value="1"/>
</dbReference>
<dbReference type="SMART" id="SM00387">
    <property type="entry name" value="HATPase_c"/>
    <property type="match status" value="1"/>
</dbReference>
<dbReference type="InterPro" id="IPR003594">
    <property type="entry name" value="HATPase_dom"/>
</dbReference>
<dbReference type="InterPro" id="IPR005467">
    <property type="entry name" value="His_kinase_dom"/>
</dbReference>